<sequence length="185" mass="18798">MGHLRRAASTALLTLALTSLASLGPSAAHAAAGDATARTSSTLSAVAQPIVGINSVAPESGSTQGAFAVTVTGVGFVPGQTSVRICDIDLPPARVQVNSAGNVLTFTAPPCPAGQTQLLVTTPTGSASTVFGYYAEGDLPVTGNPVWLPLLAGTALTVTGGLVLLLTRRRSPERIQPERGVRRRM</sequence>
<dbReference type="InterPro" id="IPR014756">
    <property type="entry name" value="Ig_E-set"/>
</dbReference>
<keyword evidence="1" id="KW-0472">Membrane</keyword>
<evidence type="ECO:0000256" key="2">
    <source>
        <dbReference type="SAM" id="SignalP"/>
    </source>
</evidence>
<dbReference type="EMBL" id="BONW01000002">
    <property type="protein sequence ID" value="GIG85833.1"/>
    <property type="molecule type" value="Genomic_DNA"/>
</dbReference>
<gene>
    <name evidence="4" type="ORF">Pen02_07690</name>
</gene>
<reference evidence="4 5" key="1">
    <citation type="submission" date="2021-01" db="EMBL/GenBank/DDBJ databases">
        <title>Whole genome shotgun sequence of Plantactinospora endophytica NBRC 110450.</title>
        <authorList>
            <person name="Komaki H."/>
            <person name="Tamura T."/>
        </authorList>
    </citation>
    <scope>NUCLEOTIDE SEQUENCE [LARGE SCALE GENOMIC DNA]</scope>
    <source>
        <strain evidence="4 5">NBRC 110450</strain>
    </source>
</reference>
<dbReference type="Pfam" id="PF01833">
    <property type="entry name" value="TIG"/>
    <property type="match status" value="1"/>
</dbReference>
<evidence type="ECO:0000313" key="5">
    <source>
        <dbReference type="Proteomes" id="UP000646749"/>
    </source>
</evidence>
<protein>
    <recommendedName>
        <fullName evidence="3">IPT/TIG domain-containing protein</fullName>
    </recommendedName>
</protein>
<keyword evidence="2" id="KW-0732">Signal</keyword>
<dbReference type="Gene3D" id="2.60.40.10">
    <property type="entry name" value="Immunoglobulins"/>
    <property type="match status" value="1"/>
</dbReference>
<dbReference type="InterPro" id="IPR013783">
    <property type="entry name" value="Ig-like_fold"/>
</dbReference>
<evidence type="ECO:0000313" key="4">
    <source>
        <dbReference type="EMBL" id="GIG85833.1"/>
    </source>
</evidence>
<evidence type="ECO:0000256" key="1">
    <source>
        <dbReference type="SAM" id="Phobius"/>
    </source>
</evidence>
<feature type="transmembrane region" description="Helical" evidence="1">
    <location>
        <begin position="146"/>
        <end position="166"/>
    </location>
</feature>
<keyword evidence="1" id="KW-1133">Transmembrane helix</keyword>
<comment type="caution">
    <text evidence="4">The sequence shown here is derived from an EMBL/GenBank/DDBJ whole genome shotgun (WGS) entry which is preliminary data.</text>
</comment>
<feature type="signal peptide" evidence="2">
    <location>
        <begin position="1"/>
        <end position="30"/>
    </location>
</feature>
<organism evidence="4 5">
    <name type="scientific">Plantactinospora endophytica</name>
    <dbReference type="NCBI Taxonomy" id="673535"/>
    <lineage>
        <taxon>Bacteria</taxon>
        <taxon>Bacillati</taxon>
        <taxon>Actinomycetota</taxon>
        <taxon>Actinomycetes</taxon>
        <taxon>Micromonosporales</taxon>
        <taxon>Micromonosporaceae</taxon>
        <taxon>Plantactinospora</taxon>
    </lineage>
</organism>
<name>A0ABQ4DTR1_9ACTN</name>
<keyword evidence="1" id="KW-0812">Transmembrane</keyword>
<feature type="domain" description="IPT/TIG" evidence="3">
    <location>
        <begin position="53"/>
        <end position="128"/>
    </location>
</feature>
<evidence type="ECO:0000259" key="3">
    <source>
        <dbReference type="Pfam" id="PF01833"/>
    </source>
</evidence>
<accession>A0ABQ4DTR1</accession>
<dbReference type="SUPFAM" id="SSF81296">
    <property type="entry name" value="E set domains"/>
    <property type="match status" value="1"/>
</dbReference>
<dbReference type="RefSeq" id="WP_203864498.1">
    <property type="nucleotide sequence ID" value="NZ_BONW01000002.1"/>
</dbReference>
<proteinExistence type="predicted"/>
<keyword evidence="5" id="KW-1185">Reference proteome</keyword>
<feature type="chain" id="PRO_5045866616" description="IPT/TIG domain-containing protein" evidence="2">
    <location>
        <begin position="31"/>
        <end position="185"/>
    </location>
</feature>
<dbReference type="Proteomes" id="UP000646749">
    <property type="component" value="Unassembled WGS sequence"/>
</dbReference>
<dbReference type="InterPro" id="IPR002909">
    <property type="entry name" value="IPT_dom"/>
</dbReference>